<evidence type="ECO:0000256" key="4">
    <source>
        <dbReference type="ARBA" id="ARBA00022989"/>
    </source>
</evidence>
<dbReference type="eggNOG" id="COG0861">
    <property type="taxonomic scope" value="Bacteria"/>
</dbReference>
<feature type="transmembrane region" description="Helical" evidence="6">
    <location>
        <begin position="103"/>
        <end position="125"/>
    </location>
</feature>
<keyword evidence="5 6" id="KW-0472">Membrane</keyword>
<dbReference type="NCBIfam" id="TIGR03718">
    <property type="entry name" value="R_switched_Alx"/>
    <property type="match status" value="1"/>
</dbReference>
<evidence type="ECO:0000313" key="8">
    <source>
        <dbReference type="Proteomes" id="UP000028488"/>
    </source>
</evidence>
<feature type="transmembrane region" description="Helical" evidence="6">
    <location>
        <begin position="293"/>
        <end position="314"/>
    </location>
</feature>
<feature type="transmembrane region" description="Helical" evidence="6">
    <location>
        <begin position="131"/>
        <end position="148"/>
    </location>
</feature>
<dbReference type="InterPro" id="IPR005496">
    <property type="entry name" value="Integral_membrane_TerC"/>
</dbReference>
<gene>
    <name evidence="7" type="ORF">EP51_13815</name>
</gene>
<comment type="subcellular location">
    <subcellularLocation>
        <location evidence="1">Membrane</location>
        <topology evidence="1">Multi-pass membrane protein</topology>
    </subcellularLocation>
</comment>
<evidence type="ECO:0000256" key="2">
    <source>
        <dbReference type="ARBA" id="ARBA00007511"/>
    </source>
</evidence>
<dbReference type="PANTHER" id="PTHR30238:SF0">
    <property type="entry name" value="THYLAKOID MEMBRANE PROTEIN TERC, CHLOROPLASTIC"/>
    <property type="match status" value="1"/>
</dbReference>
<comment type="similarity">
    <text evidence="2">Belongs to the TerC family.</text>
</comment>
<dbReference type="Pfam" id="PF03741">
    <property type="entry name" value="TerC"/>
    <property type="match status" value="1"/>
</dbReference>
<reference evidence="7 8" key="1">
    <citation type="submission" date="2014-07" db="EMBL/GenBank/DDBJ databases">
        <title>Genome Sequence of Rhodococcus opacus Strain R7, a Biodegrader of Mono- and Polycyclic Aromatic Hydrocarbons.</title>
        <authorList>
            <person name="Di Gennaro P."/>
            <person name="Zampolli J."/>
            <person name="Presti I."/>
            <person name="Cappelletti M."/>
            <person name="D'Ursi P."/>
            <person name="Orro A."/>
            <person name="Mezzelani A."/>
            <person name="Milanesi L."/>
        </authorList>
    </citation>
    <scope>NUCLEOTIDE SEQUENCE [LARGE SCALE GENOMIC DNA]</scope>
    <source>
        <strain evidence="7 8">R7</strain>
    </source>
</reference>
<feature type="transmembrane region" description="Helical" evidence="6">
    <location>
        <begin position="195"/>
        <end position="217"/>
    </location>
</feature>
<feature type="transmembrane region" description="Helical" evidence="6">
    <location>
        <begin position="68"/>
        <end position="91"/>
    </location>
</feature>
<evidence type="ECO:0000256" key="6">
    <source>
        <dbReference type="SAM" id="Phobius"/>
    </source>
</evidence>
<keyword evidence="4 6" id="KW-1133">Transmembrane helix</keyword>
<dbReference type="EMBL" id="CP008947">
    <property type="protein sequence ID" value="AII05642.1"/>
    <property type="molecule type" value="Genomic_DNA"/>
</dbReference>
<feature type="transmembrane region" description="Helical" evidence="6">
    <location>
        <begin position="6"/>
        <end position="26"/>
    </location>
</feature>
<evidence type="ECO:0000256" key="3">
    <source>
        <dbReference type="ARBA" id="ARBA00022692"/>
    </source>
</evidence>
<organism evidence="7 8">
    <name type="scientific">Rhodococcus opacus</name>
    <name type="common">Nocardia opaca</name>
    <dbReference type="NCBI Taxonomy" id="37919"/>
    <lineage>
        <taxon>Bacteria</taxon>
        <taxon>Bacillati</taxon>
        <taxon>Actinomycetota</taxon>
        <taxon>Actinomycetes</taxon>
        <taxon>Mycobacteriales</taxon>
        <taxon>Nocardiaceae</taxon>
        <taxon>Rhodococcus</taxon>
    </lineage>
</organism>
<sequence length="396" mass="44429">MHVTPFAWTVTIVVIVALLAFDYFFHVRHAHIPTLKEAAIWSSIYIGLALLFGVAVLIFGGVDMGTEYFAGYVTEKALSVDNLFVFLIIMSSFRVPREDQQKVLLFGIVFSIFARTAFIFLGAALINSFAWIFYFFGLILLITAGNLLRPETEESHSADNFIIRIAKKFMHTTEHYDGDKLFTVENGKRAMTPMLLVMVAIGGTDILFALDSIPAIFGLTQNVFVVFTATVFSLMGLRQLYFLLDGLLDRLIYLSFGLAAILAFIGVKLILHALHENNLPFVNDGEPVNVIEISTFVSLGVIIGILVITVIASLTSKKGRAQSAIAGARRHAINYLDLDYTADLAERERMYDKLRGEEEQLKKLDPKFKKMVREETALMDLIKRSHQEHDAFLKQS</sequence>
<dbReference type="RefSeq" id="WP_128639583.1">
    <property type="nucleotide sequence ID" value="NZ_CP008947.1"/>
</dbReference>
<evidence type="ECO:0000256" key="5">
    <source>
        <dbReference type="ARBA" id="ARBA00023136"/>
    </source>
</evidence>
<dbReference type="AlphaFoldDB" id="A0A076EK84"/>
<feature type="transmembrane region" description="Helical" evidence="6">
    <location>
        <begin position="223"/>
        <end position="244"/>
    </location>
</feature>
<feature type="transmembrane region" description="Helical" evidence="6">
    <location>
        <begin position="38"/>
        <end position="62"/>
    </location>
</feature>
<name>A0A076EK84_RHOOP</name>
<dbReference type="GO" id="GO:0016020">
    <property type="term" value="C:membrane"/>
    <property type="evidence" value="ECO:0007669"/>
    <property type="project" value="UniProtKB-SubCell"/>
</dbReference>
<proteinExistence type="inferred from homology"/>
<protein>
    <submittedName>
        <fullName evidence="7">Transporter</fullName>
    </submittedName>
</protein>
<evidence type="ECO:0000313" key="7">
    <source>
        <dbReference type="EMBL" id="AII05642.1"/>
    </source>
</evidence>
<evidence type="ECO:0000256" key="1">
    <source>
        <dbReference type="ARBA" id="ARBA00004141"/>
    </source>
</evidence>
<dbReference type="Proteomes" id="UP000028488">
    <property type="component" value="Chromosome"/>
</dbReference>
<accession>A0A076EK84</accession>
<keyword evidence="3 6" id="KW-0812">Transmembrane</keyword>
<dbReference type="InterPro" id="IPR022369">
    <property type="entry name" value="Integral_membrane_TerC_rswitch"/>
</dbReference>
<dbReference type="PANTHER" id="PTHR30238">
    <property type="entry name" value="MEMBRANE BOUND PREDICTED REDOX MODULATOR"/>
    <property type="match status" value="1"/>
</dbReference>
<feature type="transmembrane region" description="Helical" evidence="6">
    <location>
        <begin position="251"/>
        <end position="273"/>
    </location>
</feature>